<proteinExistence type="predicted"/>
<dbReference type="AlphaFoldDB" id="A0A1S2VUD5"/>
<keyword evidence="1" id="KW-0812">Transmembrane</keyword>
<dbReference type="RefSeq" id="WP_071475117.1">
    <property type="nucleotide sequence ID" value="NZ_MOAE01000039.1"/>
</dbReference>
<comment type="caution">
    <text evidence="2">The sequence shown here is derived from an EMBL/GenBank/DDBJ whole genome shotgun (WGS) entry which is preliminary data.</text>
</comment>
<gene>
    <name evidence="2" type="ORF">BFS26_08630</name>
</gene>
<dbReference type="Proteomes" id="UP000181801">
    <property type="component" value="Unassembled WGS sequence"/>
</dbReference>
<sequence length="272" mass="31734">MDVSDWISLIGALASLVLTIVIAVVQYKQSKKIASMERAWDERDERRRVQEVKASAVSFISRYYVDRELIPLCAIAAMYNPLLYYSRQMYRDFCCLTEETQNTVLKYLQLDLIVHEDDLFYDHCLSVLRSIVRDHFPKDRDIFYDNGKYLFYTIDHHSSEAMPHKQFEYGNYLTDVLVAAFREEDKKTCPVHQLYVKYNFSGCPEIEACQLASMIAGYLALYALKDSSAANRYGMPGDALSDKMHSMEDLFLWAMFYLYAYSKVEEAENEQD</sequence>
<organism evidence="2 3">
    <name type="scientific">Bifidobacterium longum subsp. suis</name>
    <dbReference type="NCBI Taxonomy" id="1695"/>
    <lineage>
        <taxon>Bacteria</taxon>
        <taxon>Bacillati</taxon>
        <taxon>Actinomycetota</taxon>
        <taxon>Actinomycetes</taxon>
        <taxon>Bifidobacteriales</taxon>
        <taxon>Bifidobacteriaceae</taxon>
        <taxon>Bifidobacterium</taxon>
    </lineage>
</organism>
<name>A0A1S2VUD5_BIFLN</name>
<accession>A0A1S2VUD5</accession>
<evidence type="ECO:0000256" key="1">
    <source>
        <dbReference type="SAM" id="Phobius"/>
    </source>
</evidence>
<keyword evidence="1" id="KW-0472">Membrane</keyword>
<reference evidence="2 3" key="1">
    <citation type="journal article" date="2016" name="BMC Microbiol.">
        <title>Fucosyllactose and L-fucose utilization of infant Bifidobacterium longum and Bifidobacterium kashiwanohense.</title>
        <authorList>
            <person name="Bunesova V."/>
            <person name="Lacroix C."/>
            <person name="Schwab C."/>
        </authorList>
    </citation>
    <scope>NUCLEOTIDE SEQUENCE [LARGE SCALE GENOMIC DNA]</scope>
    <source>
        <strain evidence="2 3">BSM11-5</strain>
    </source>
</reference>
<evidence type="ECO:0000313" key="3">
    <source>
        <dbReference type="Proteomes" id="UP000181801"/>
    </source>
</evidence>
<evidence type="ECO:0000313" key="2">
    <source>
        <dbReference type="EMBL" id="OIN62334.1"/>
    </source>
</evidence>
<protein>
    <submittedName>
        <fullName evidence="2">Uncharacterized protein</fullName>
    </submittedName>
</protein>
<keyword evidence="1" id="KW-1133">Transmembrane helix</keyword>
<dbReference type="EMBL" id="MOAE01000039">
    <property type="protein sequence ID" value="OIN62334.1"/>
    <property type="molecule type" value="Genomic_DNA"/>
</dbReference>
<feature type="transmembrane region" description="Helical" evidence="1">
    <location>
        <begin position="6"/>
        <end position="27"/>
    </location>
</feature>